<keyword evidence="2" id="KW-1185">Reference proteome</keyword>
<dbReference type="AlphaFoldDB" id="A0A5C3QSE0"/>
<dbReference type="EMBL" id="ML178819">
    <property type="protein sequence ID" value="TFL04268.1"/>
    <property type="molecule type" value="Genomic_DNA"/>
</dbReference>
<gene>
    <name evidence="1" type="ORF">BDV98DRAFT_591101</name>
</gene>
<dbReference type="SUPFAM" id="SSF56399">
    <property type="entry name" value="ADP-ribosylation"/>
    <property type="match status" value="1"/>
</dbReference>
<sequence>MEARYNAYKLKSRGFEAKAAVMSASVGTALSEYAESSYKLECFGRALRRDPKPTPYSNKCGTAIYSAYHADRADHYVQDSSGSGYSALILNKVVLGKTFALEDDELARAFDG</sequence>
<dbReference type="Proteomes" id="UP000305067">
    <property type="component" value="Unassembled WGS sequence"/>
</dbReference>
<evidence type="ECO:0000313" key="2">
    <source>
        <dbReference type="Proteomes" id="UP000305067"/>
    </source>
</evidence>
<reference evidence="1 2" key="1">
    <citation type="journal article" date="2019" name="Nat. Ecol. Evol.">
        <title>Megaphylogeny resolves global patterns of mushroom evolution.</title>
        <authorList>
            <person name="Varga T."/>
            <person name="Krizsan K."/>
            <person name="Foldi C."/>
            <person name="Dima B."/>
            <person name="Sanchez-Garcia M."/>
            <person name="Sanchez-Ramirez S."/>
            <person name="Szollosi G.J."/>
            <person name="Szarkandi J.G."/>
            <person name="Papp V."/>
            <person name="Albert L."/>
            <person name="Andreopoulos W."/>
            <person name="Angelini C."/>
            <person name="Antonin V."/>
            <person name="Barry K.W."/>
            <person name="Bougher N.L."/>
            <person name="Buchanan P."/>
            <person name="Buyck B."/>
            <person name="Bense V."/>
            <person name="Catcheside P."/>
            <person name="Chovatia M."/>
            <person name="Cooper J."/>
            <person name="Damon W."/>
            <person name="Desjardin D."/>
            <person name="Finy P."/>
            <person name="Geml J."/>
            <person name="Haridas S."/>
            <person name="Hughes K."/>
            <person name="Justo A."/>
            <person name="Karasinski D."/>
            <person name="Kautmanova I."/>
            <person name="Kiss B."/>
            <person name="Kocsube S."/>
            <person name="Kotiranta H."/>
            <person name="LaButti K.M."/>
            <person name="Lechner B.E."/>
            <person name="Liimatainen K."/>
            <person name="Lipzen A."/>
            <person name="Lukacs Z."/>
            <person name="Mihaltcheva S."/>
            <person name="Morgado L.N."/>
            <person name="Niskanen T."/>
            <person name="Noordeloos M.E."/>
            <person name="Ohm R.A."/>
            <person name="Ortiz-Santana B."/>
            <person name="Ovrebo C."/>
            <person name="Racz N."/>
            <person name="Riley R."/>
            <person name="Savchenko A."/>
            <person name="Shiryaev A."/>
            <person name="Soop K."/>
            <person name="Spirin V."/>
            <person name="Szebenyi C."/>
            <person name="Tomsovsky M."/>
            <person name="Tulloss R.E."/>
            <person name="Uehling J."/>
            <person name="Grigoriev I.V."/>
            <person name="Vagvolgyi C."/>
            <person name="Papp T."/>
            <person name="Martin F.M."/>
            <person name="Miettinen O."/>
            <person name="Hibbett D.S."/>
            <person name="Nagy L.G."/>
        </authorList>
    </citation>
    <scope>NUCLEOTIDE SEQUENCE [LARGE SCALE GENOMIC DNA]</scope>
    <source>
        <strain evidence="1 2">CBS 309.79</strain>
    </source>
</reference>
<accession>A0A5C3QSE0</accession>
<protein>
    <submittedName>
        <fullName evidence="1">Uncharacterized protein</fullName>
    </submittedName>
</protein>
<dbReference type="Gene3D" id="3.90.228.10">
    <property type="match status" value="1"/>
</dbReference>
<evidence type="ECO:0000313" key="1">
    <source>
        <dbReference type="EMBL" id="TFL04268.1"/>
    </source>
</evidence>
<name>A0A5C3QSE0_9AGAR</name>
<proteinExistence type="predicted"/>
<organism evidence="1 2">
    <name type="scientific">Pterulicium gracile</name>
    <dbReference type="NCBI Taxonomy" id="1884261"/>
    <lineage>
        <taxon>Eukaryota</taxon>
        <taxon>Fungi</taxon>
        <taxon>Dikarya</taxon>
        <taxon>Basidiomycota</taxon>
        <taxon>Agaricomycotina</taxon>
        <taxon>Agaricomycetes</taxon>
        <taxon>Agaricomycetidae</taxon>
        <taxon>Agaricales</taxon>
        <taxon>Pleurotineae</taxon>
        <taxon>Pterulaceae</taxon>
        <taxon>Pterulicium</taxon>
    </lineage>
</organism>